<evidence type="ECO:0000313" key="1">
    <source>
        <dbReference type="EMBL" id="QTX14773.1"/>
    </source>
</evidence>
<keyword evidence="1" id="KW-0614">Plasmid</keyword>
<reference evidence="1" key="1">
    <citation type="submission" date="2020-01" db="EMBL/GenBank/DDBJ databases">
        <authorList>
            <person name="Qin S."/>
        </authorList>
    </citation>
    <scope>NUCLEOTIDE SEQUENCE</scope>
    <source>
        <strain evidence="1">CVir17-16-YZ6g</strain>
        <plasmid evidence="1">p17-15-vir-like</plasmid>
    </source>
</reference>
<accession>A0A8B0SR59</accession>
<sequence length="42" mass="4886">MQKKDNKKRKKRCPMTSLTVFFIQELRKLDAEWRQGGGGAGF</sequence>
<proteinExistence type="predicted"/>
<organism evidence="1">
    <name type="scientific">Klebsiella pneumoniae</name>
    <dbReference type="NCBI Taxonomy" id="573"/>
    <lineage>
        <taxon>Bacteria</taxon>
        <taxon>Pseudomonadati</taxon>
        <taxon>Pseudomonadota</taxon>
        <taxon>Gammaproteobacteria</taxon>
        <taxon>Enterobacterales</taxon>
        <taxon>Enterobacteriaceae</taxon>
        <taxon>Klebsiella/Raoultella group</taxon>
        <taxon>Klebsiella</taxon>
        <taxon>Klebsiella pneumoniae complex</taxon>
    </lineage>
</organism>
<protein>
    <submittedName>
        <fullName evidence="1">Uncharacterized protein</fullName>
    </submittedName>
</protein>
<dbReference type="EMBL" id="MN956836">
    <property type="protein sequence ID" value="QTX14773.1"/>
    <property type="molecule type" value="Genomic_DNA"/>
</dbReference>
<geneLocation type="plasmid" evidence="1">
    <name>p17-15-vir-like</name>
</geneLocation>
<name>A0A8B0SR59_KLEPN</name>
<dbReference type="AlphaFoldDB" id="A0A8B0SR59"/>